<dbReference type="Proteomes" id="UP001164727">
    <property type="component" value="Chromosome"/>
</dbReference>
<keyword evidence="3" id="KW-1185">Reference proteome</keyword>
<keyword evidence="1" id="KW-0472">Membrane</keyword>
<evidence type="ECO:0000313" key="2">
    <source>
        <dbReference type="EMBL" id="WAN63323.1"/>
    </source>
</evidence>
<keyword evidence="1" id="KW-0812">Transmembrane</keyword>
<keyword evidence="1" id="KW-1133">Transmembrane helix</keyword>
<organism evidence="2 3">
    <name type="scientific">Candidatus Phytoplasma rubi</name>
    <dbReference type="NCBI Taxonomy" id="399025"/>
    <lineage>
        <taxon>Bacteria</taxon>
        <taxon>Bacillati</taxon>
        <taxon>Mycoplasmatota</taxon>
        <taxon>Mollicutes</taxon>
        <taxon>Acholeplasmatales</taxon>
        <taxon>Acholeplasmataceae</taxon>
        <taxon>Candidatus Phytoplasma</taxon>
        <taxon>16SrV (Elm yellows group)</taxon>
    </lineage>
</organism>
<name>A0ABY7BRM3_9MOLU</name>
<accession>A0ABY7BRM3</accession>
<evidence type="ECO:0000256" key="1">
    <source>
        <dbReference type="SAM" id="Phobius"/>
    </source>
</evidence>
<dbReference type="EMBL" id="CP114006">
    <property type="protein sequence ID" value="WAN63323.1"/>
    <property type="molecule type" value="Genomic_DNA"/>
</dbReference>
<sequence length="63" mass="7606">MHESFLFKKTKHKEKLKMDSTLIYMLIGNLLIKIISLPFKLLVILCKFYYFNLKLTINQLKKE</sequence>
<evidence type="ECO:0000313" key="3">
    <source>
        <dbReference type="Proteomes" id="UP001164727"/>
    </source>
</evidence>
<gene>
    <name evidence="2" type="ORF">RS022_04030</name>
</gene>
<protein>
    <submittedName>
        <fullName evidence="2">Uncharacterized protein</fullName>
    </submittedName>
</protein>
<reference evidence="2 3" key="1">
    <citation type="journal article" date="2023" name="Microbiol. Resour. Announc.">
        <title>Complete Genome of 'Candidatus Phytoplasma rubi' RS, a Phytopathogenic Bacterium Associated with Rubus Stunt Disease.</title>
        <authorList>
            <person name="Duckeck D."/>
            <person name="Zubert C."/>
            <person name="Bohm J.W."/>
            <person name="Carminati G."/>
            <person name="Schneider B."/>
            <person name="Kube M."/>
        </authorList>
    </citation>
    <scope>NUCLEOTIDE SEQUENCE [LARGE SCALE GENOMIC DNA]</scope>
    <source>
        <strain evidence="2 3">RS</strain>
    </source>
</reference>
<feature type="transmembrane region" description="Helical" evidence="1">
    <location>
        <begin position="21"/>
        <end position="50"/>
    </location>
</feature>
<proteinExistence type="predicted"/>